<accession>A0A2J6WWH9</accession>
<name>A0A2J6WWH9_9CHLR</name>
<dbReference type="GO" id="GO:0009097">
    <property type="term" value="P:isoleucine biosynthetic process"/>
    <property type="evidence" value="ECO:0007669"/>
    <property type="project" value="UniProtKB-UniPathway"/>
</dbReference>
<evidence type="ECO:0000256" key="2">
    <source>
        <dbReference type="ARBA" id="ARBA00003109"/>
    </source>
</evidence>
<evidence type="ECO:0000256" key="13">
    <source>
        <dbReference type="ARBA" id="ARBA00048798"/>
    </source>
</evidence>
<evidence type="ECO:0000256" key="15">
    <source>
        <dbReference type="RuleBase" id="RU004106"/>
    </source>
</evidence>
<dbReference type="PANTHER" id="PTHR42743:SF11">
    <property type="entry name" value="AMINODEOXYCHORISMATE LYASE"/>
    <property type="match status" value="1"/>
</dbReference>
<dbReference type="InterPro" id="IPR018300">
    <property type="entry name" value="Aminotrans_IV_CS"/>
</dbReference>
<dbReference type="EC" id="2.6.1.42" evidence="17"/>
<dbReference type="InterPro" id="IPR050571">
    <property type="entry name" value="Class-IV_PLP-Dep_Aminotrnsfr"/>
</dbReference>
<proteinExistence type="inferred from homology"/>
<evidence type="ECO:0000256" key="9">
    <source>
        <dbReference type="ARBA" id="ARBA00022679"/>
    </source>
</evidence>
<keyword evidence="10 16" id="KW-0663">Pyridoxal phosphate</keyword>
<dbReference type="GO" id="GO:0052655">
    <property type="term" value="F:L-valine-2-oxoglutarate transaminase activity"/>
    <property type="evidence" value="ECO:0007669"/>
    <property type="project" value="RHEA"/>
</dbReference>
<dbReference type="AlphaFoldDB" id="A0A2J6WWH9"/>
<evidence type="ECO:0000313" key="19">
    <source>
        <dbReference type="Proteomes" id="UP000243376"/>
    </source>
</evidence>
<dbReference type="GO" id="GO:0009098">
    <property type="term" value="P:L-leucine biosynthetic process"/>
    <property type="evidence" value="ECO:0007669"/>
    <property type="project" value="UniProtKB-UniPathway"/>
</dbReference>
<comment type="pathway">
    <text evidence="4 17">Amino-acid biosynthesis; L-valine biosynthesis; L-valine from pyruvate: step 4/4.</text>
</comment>
<dbReference type="Gene3D" id="3.30.470.10">
    <property type="match status" value="1"/>
</dbReference>
<dbReference type="GO" id="GO:0005829">
    <property type="term" value="C:cytosol"/>
    <property type="evidence" value="ECO:0007669"/>
    <property type="project" value="TreeGrafter"/>
</dbReference>
<dbReference type="UniPathway" id="UPA00047">
    <property type="reaction ID" value="UER00058"/>
</dbReference>
<evidence type="ECO:0000256" key="17">
    <source>
        <dbReference type="RuleBase" id="RU364094"/>
    </source>
</evidence>
<evidence type="ECO:0000256" key="4">
    <source>
        <dbReference type="ARBA" id="ARBA00004931"/>
    </source>
</evidence>
<dbReference type="InterPro" id="IPR033939">
    <property type="entry name" value="BCAT_family"/>
</dbReference>
<evidence type="ECO:0000256" key="1">
    <source>
        <dbReference type="ARBA" id="ARBA00001933"/>
    </source>
</evidence>
<keyword evidence="8 17" id="KW-0028">Amino-acid biosynthesis</keyword>
<evidence type="ECO:0000313" key="18">
    <source>
        <dbReference type="EMBL" id="PMP75408.1"/>
    </source>
</evidence>
<evidence type="ECO:0000256" key="12">
    <source>
        <dbReference type="ARBA" id="ARBA00048212"/>
    </source>
</evidence>
<evidence type="ECO:0000256" key="10">
    <source>
        <dbReference type="ARBA" id="ARBA00022898"/>
    </source>
</evidence>
<keyword evidence="7 17" id="KW-0032">Aminotransferase</keyword>
<comment type="function">
    <text evidence="2 17">Acts on leucine, isoleucine and valine.</text>
</comment>
<organism evidence="18 19">
    <name type="scientific">Chloroflexus aggregans</name>
    <dbReference type="NCBI Taxonomy" id="152260"/>
    <lineage>
        <taxon>Bacteria</taxon>
        <taxon>Bacillati</taxon>
        <taxon>Chloroflexota</taxon>
        <taxon>Chloroflexia</taxon>
        <taxon>Chloroflexales</taxon>
        <taxon>Chloroflexineae</taxon>
        <taxon>Chloroflexaceae</taxon>
        <taxon>Chloroflexus</taxon>
    </lineage>
</organism>
<protein>
    <recommendedName>
        <fullName evidence="17">Branched-chain-amino-acid aminotransferase</fullName>
        <shortName evidence="17">BCAT</shortName>
        <ecNumber evidence="17">2.6.1.42</ecNumber>
    </recommendedName>
</protein>
<comment type="catalytic activity">
    <reaction evidence="12 17">
        <text>L-valine + 2-oxoglutarate = 3-methyl-2-oxobutanoate + L-glutamate</text>
        <dbReference type="Rhea" id="RHEA:24813"/>
        <dbReference type="ChEBI" id="CHEBI:11851"/>
        <dbReference type="ChEBI" id="CHEBI:16810"/>
        <dbReference type="ChEBI" id="CHEBI:29985"/>
        <dbReference type="ChEBI" id="CHEBI:57762"/>
        <dbReference type="EC" id="2.6.1.42"/>
    </reaction>
</comment>
<dbReference type="FunFam" id="3.20.10.10:FF:000001">
    <property type="entry name" value="Branched-chain-amino-acid aminotransferase"/>
    <property type="match status" value="1"/>
</dbReference>
<comment type="pathway">
    <text evidence="3 17">Amino-acid biosynthesis; L-isoleucine biosynthesis; L-isoleucine from 2-oxobutanoate: step 4/4.</text>
</comment>
<gene>
    <name evidence="17" type="primary">ilvE</name>
    <name evidence="18" type="ORF">C0184_14000</name>
</gene>
<dbReference type="InterPro" id="IPR005785">
    <property type="entry name" value="B_amino_transI"/>
</dbReference>
<dbReference type="GO" id="GO:0052654">
    <property type="term" value="F:L-leucine-2-oxoglutarate transaminase activity"/>
    <property type="evidence" value="ECO:0007669"/>
    <property type="project" value="RHEA"/>
</dbReference>
<evidence type="ECO:0000256" key="7">
    <source>
        <dbReference type="ARBA" id="ARBA00022576"/>
    </source>
</evidence>
<dbReference type="Proteomes" id="UP000243376">
    <property type="component" value="Unassembled WGS sequence"/>
</dbReference>
<dbReference type="PROSITE" id="PS00770">
    <property type="entry name" value="AA_TRANSFER_CLASS_4"/>
    <property type="match status" value="1"/>
</dbReference>
<dbReference type="InterPro" id="IPR043132">
    <property type="entry name" value="BCAT-like_C"/>
</dbReference>
<dbReference type="Gene3D" id="3.20.10.10">
    <property type="entry name" value="D-amino Acid Aminotransferase, subunit A, domain 2"/>
    <property type="match status" value="1"/>
</dbReference>
<dbReference type="InterPro" id="IPR036038">
    <property type="entry name" value="Aminotransferase-like"/>
</dbReference>
<dbReference type="NCBIfam" id="TIGR01122">
    <property type="entry name" value="ilvE_I"/>
    <property type="match status" value="1"/>
</dbReference>
<keyword evidence="11 17" id="KW-0100">Branched-chain amino acid biosynthesis</keyword>
<dbReference type="EMBL" id="PNIQ01000941">
    <property type="protein sequence ID" value="PMP75408.1"/>
    <property type="molecule type" value="Genomic_DNA"/>
</dbReference>
<dbReference type="UniPathway" id="UPA00048">
    <property type="reaction ID" value="UER00073"/>
</dbReference>
<dbReference type="SUPFAM" id="SSF56752">
    <property type="entry name" value="D-aminoacid aminotransferase-like PLP-dependent enzymes"/>
    <property type="match status" value="1"/>
</dbReference>
<dbReference type="InterPro" id="IPR043131">
    <property type="entry name" value="BCAT-like_N"/>
</dbReference>
<comment type="catalytic activity">
    <reaction evidence="13 17">
        <text>L-isoleucine + 2-oxoglutarate = (S)-3-methyl-2-oxopentanoate + L-glutamate</text>
        <dbReference type="Rhea" id="RHEA:24801"/>
        <dbReference type="ChEBI" id="CHEBI:16810"/>
        <dbReference type="ChEBI" id="CHEBI:29985"/>
        <dbReference type="ChEBI" id="CHEBI:35146"/>
        <dbReference type="ChEBI" id="CHEBI:58045"/>
        <dbReference type="EC" id="2.6.1.42"/>
    </reaction>
</comment>
<dbReference type="NCBIfam" id="NF005146">
    <property type="entry name" value="PRK06606.1"/>
    <property type="match status" value="1"/>
</dbReference>
<dbReference type="PANTHER" id="PTHR42743">
    <property type="entry name" value="AMINO-ACID AMINOTRANSFERASE"/>
    <property type="match status" value="1"/>
</dbReference>
<dbReference type="GO" id="GO:0009099">
    <property type="term" value="P:L-valine biosynthetic process"/>
    <property type="evidence" value="ECO:0007669"/>
    <property type="project" value="UniProtKB-UniPathway"/>
</dbReference>
<keyword evidence="9 17" id="KW-0808">Transferase</keyword>
<sequence>MPIQKMDYIWFNGELVEWDKATVHVMAHVIHYGTSFFEGIRCYETPQGPAIFRLTPHMQRLIDSAKIYRTTIPYTLDQLVAAVKETVRANRLRSGYIRPVVFRGYGEIGVNPLNNPVEVAIATIEWGKYLGAEAMEQGVDVCISSWNRFAPNTMPALAKAGGNYMNSQLIKMEALTNGYAEGIALDADGHVSEGSGENLFLVRNGIVYTPPLTSSILSGITRDTVMTLLRDLGIEVREQILPREMLYLADELFFTGTAAEITPIRSVDRLPIGIGRRGPITAAVQAAFFGIVQGEQPDRYGWLEYA</sequence>
<comment type="pathway">
    <text evidence="5 17">Amino-acid biosynthesis; L-leucine biosynthesis; L-leucine from 3-methyl-2-oxobutanoate: step 4/4.</text>
</comment>
<dbReference type="UniPathway" id="UPA00049">
    <property type="reaction ID" value="UER00062"/>
</dbReference>
<evidence type="ECO:0000256" key="3">
    <source>
        <dbReference type="ARBA" id="ARBA00004824"/>
    </source>
</evidence>
<dbReference type="Pfam" id="PF01063">
    <property type="entry name" value="Aminotran_4"/>
    <property type="match status" value="1"/>
</dbReference>
<dbReference type="CDD" id="cd01557">
    <property type="entry name" value="BCAT_beta_family"/>
    <property type="match status" value="1"/>
</dbReference>
<comment type="catalytic activity">
    <reaction evidence="14 17">
        <text>L-leucine + 2-oxoglutarate = 4-methyl-2-oxopentanoate + L-glutamate</text>
        <dbReference type="Rhea" id="RHEA:18321"/>
        <dbReference type="ChEBI" id="CHEBI:16810"/>
        <dbReference type="ChEBI" id="CHEBI:17865"/>
        <dbReference type="ChEBI" id="CHEBI:29985"/>
        <dbReference type="ChEBI" id="CHEBI:57427"/>
        <dbReference type="EC" id="2.6.1.42"/>
    </reaction>
</comment>
<evidence type="ECO:0000256" key="5">
    <source>
        <dbReference type="ARBA" id="ARBA00005072"/>
    </source>
</evidence>
<dbReference type="GO" id="GO:0052656">
    <property type="term" value="F:L-isoleucine-2-oxoglutarate transaminase activity"/>
    <property type="evidence" value="ECO:0007669"/>
    <property type="project" value="RHEA"/>
</dbReference>
<evidence type="ECO:0000256" key="14">
    <source>
        <dbReference type="ARBA" id="ARBA00049229"/>
    </source>
</evidence>
<evidence type="ECO:0000256" key="8">
    <source>
        <dbReference type="ARBA" id="ARBA00022605"/>
    </source>
</evidence>
<dbReference type="InterPro" id="IPR001544">
    <property type="entry name" value="Aminotrans_IV"/>
</dbReference>
<evidence type="ECO:0000256" key="11">
    <source>
        <dbReference type="ARBA" id="ARBA00023304"/>
    </source>
</evidence>
<comment type="caution">
    <text evidence="18">The sequence shown here is derived from an EMBL/GenBank/DDBJ whole genome shotgun (WGS) entry which is preliminary data.</text>
</comment>
<comment type="cofactor">
    <cofactor evidence="1 16">
        <name>pyridoxal 5'-phosphate</name>
        <dbReference type="ChEBI" id="CHEBI:597326"/>
    </cofactor>
</comment>
<evidence type="ECO:0000256" key="6">
    <source>
        <dbReference type="ARBA" id="ARBA00009320"/>
    </source>
</evidence>
<evidence type="ECO:0000256" key="16">
    <source>
        <dbReference type="RuleBase" id="RU004516"/>
    </source>
</evidence>
<reference evidence="18 19" key="1">
    <citation type="submission" date="2018-01" db="EMBL/GenBank/DDBJ databases">
        <title>Metagenomic assembled genomes from two thermal pools in the Uzon Caldera, Kamchatka, Russia.</title>
        <authorList>
            <person name="Wilkins L."/>
            <person name="Ettinger C."/>
        </authorList>
    </citation>
    <scope>NUCLEOTIDE SEQUENCE [LARGE SCALE GENOMIC DNA]</scope>
    <source>
        <strain evidence="18">ZAV-02</strain>
    </source>
</reference>
<comment type="similarity">
    <text evidence="6 15">Belongs to the class-IV pyridoxal-phosphate-dependent aminotransferase family.</text>
</comment>